<accession>A0A1J1IBJ8</accession>
<evidence type="ECO:0000313" key="2">
    <source>
        <dbReference type="Proteomes" id="UP000183832"/>
    </source>
</evidence>
<organism evidence="1 2">
    <name type="scientific">Clunio marinus</name>
    <dbReference type="NCBI Taxonomy" id="568069"/>
    <lineage>
        <taxon>Eukaryota</taxon>
        <taxon>Metazoa</taxon>
        <taxon>Ecdysozoa</taxon>
        <taxon>Arthropoda</taxon>
        <taxon>Hexapoda</taxon>
        <taxon>Insecta</taxon>
        <taxon>Pterygota</taxon>
        <taxon>Neoptera</taxon>
        <taxon>Endopterygota</taxon>
        <taxon>Diptera</taxon>
        <taxon>Nematocera</taxon>
        <taxon>Chironomoidea</taxon>
        <taxon>Chironomidae</taxon>
        <taxon>Clunio</taxon>
    </lineage>
</organism>
<dbReference type="Proteomes" id="UP000183832">
    <property type="component" value="Unassembled WGS sequence"/>
</dbReference>
<reference evidence="1 2" key="1">
    <citation type="submission" date="2015-04" db="EMBL/GenBank/DDBJ databases">
        <authorList>
            <person name="Syromyatnikov M.Y."/>
            <person name="Popov V.N."/>
        </authorList>
    </citation>
    <scope>NUCLEOTIDE SEQUENCE [LARGE SCALE GENOMIC DNA]</scope>
</reference>
<keyword evidence="2" id="KW-1185">Reference proteome</keyword>
<proteinExistence type="predicted"/>
<sequence length="67" mass="7708">MLKIFIFCSLIASRNIYNLNNIFQGMAKEGNKLQRKGSSRVENSNLCSYNQTAYKFRLGKNIEKNSV</sequence>
<dbReference type="OrthoDB" id="40902at2759"/>
<evidence type="ECO:0000313" key="1">
    <source>
        <dbReference type="EMBL" id="CRK97587.1"/>
    </source>
</evidence>
<protein>
    <submittedName>
        <fullName evidence="1">CLUMA_CG010974, isoform A</fullName>
    </submittedName>
</protein>
<gene>
    <name evidence="1" type="ORF">CLUMA_CG010974</name>
</gene>
<dbReference type="AlphaFoldDB" id="A0A1J1IBJ8"/>
<dbReference type="EMBL" id="CVRI01000047">
    <property type="protein sequence ID" value="CRK97587.1"/>
    <property type="molecule type" value="Genomic_DNA"/>
</dbReference>
<name>A0A1J1IBJ8_9DIPT</name>